<evidence type="ECO:0000313" key="6">
    <source>
        <dbReference type="Proteomes" id="UP000500767"/>
    </source>
</evidence>
<dbReference type="InterPro" id="IPR043605">
    <property type="entry name" value="DUF883_C"/>
</dbReference>
<feature type="transmembrane region" description="Helical" evidence="2">
    <location>
        <begin position="71"/>
        <end position="89"/>
    </location>
</feature>
<evidence type="ECO:0000259" key="4">
    <source>
        <dbReference type="Pfam" id="PF19029"/>
    </source>
</evidence>
<dbReference type="InterPro" id="IPR050423">
    <property type="entry name" value="UPF0337_stress_rsp"/>
</dbReference>
<dbReference type="SUPFAM" id="SSF69047">
    <property type="entry name" value="Hypothetical protein YjbJ"/>
    <property type="match status" value="1"/>
</dbReference>
<sequence length="93" mass="9860">MVDENEIKGAVTEGVGKLKDGVGGLTGQTDMQAEGKIDQLQGKVQQEYGDLIDQAQEQLDEVTTLVRDQPFAALGIAAGVGFLLGFLLIPSRD</sequence>
<organism evidence="5 6">
    <name type="scientific">Lichenicola cladoniae</name>
    <dbReference type="NCBI Taxonomy" id="1484109"/>
    <lineage>
        <taxon>Bacteria</taxon>
        <taxon>Pseudomonadati</taxon>
        <taxon>Pseudomonadota</taxon>
        <taxon>Alphaproteobacteria</taxon>
        <taxon>Acetobacterales</taxon>
        <taxon>Acetobacteraceae</taxon>
        <taxon>Lichenicola</taxon>
    </lineage>
</organism>
<keyword evidence="2" id="KW-0812">Transmembrane</keyword>
<dbReference type="Pfam" id="PF05532">
    <property type="entry name" value="CsbD"/>
    <property type="match status" value="1"/>
</dbReference>
<evidence type="ECO:0000259" key="3">
    <source>
        <dbReference type="Pfam" id="PF05532"/>
    </source>
</evidence>
<evidence type="ECO:0000313" key="5">
    <source>
        <dbReference type="EMBL" id="QKE89563.1"/>
    </source>
</evidence>
<dbReference type="AlphaFoldDB" id="A0A6M8HMD9"/>
<keyword evidence="2" id="KW-1133">Transmembrane helix</keyword>
<proteinExistence type="inferred from homology"/>
<gene>
    <name evidence="5" type="ORF">HN018_05440</name>
</gene>
<protein>
    <submittedName>
        <fullName evidence="5">DUF883 family protein</fullName>
    </submittedName>
</protein>
<dbReference type="Pfam" id="PF19029">
    <property type="entry name" value="DUF883_C"/>
    <property type="match status" value="1"/>
</dbReference>
<feature type="domain" description="CsbD-like" evidence="3">
    <location>
        <begin position="5"/>
        <end position="56"/>
    </location>
</feature>
<evidence type="ECO:0000256" key="1">
    <source>
        <dbReference type="ARBA" id="ARBA00009129"/>
    </source>
</evidence>
<reference evidence="5 6" key="1">
    <citation type="journal article" date="2014" name="World J. Microbiol. Biotechnol.">
        <title>Biodiversity and physiological characteristics of Antarctic and Arctic lichens-associated bacteria.</title>
        <authorList>
            <person name="Lee Y.M."/>
            <person name="Kim E.H."/>
            <person name="Lee H.K."/>
            <person name="Hong S.G."/>
        </authorList>
    </citation>
    <scope>NUCLEOTIDE SEQUENCE [LARGE SCALE GENOMIC DNA]</scope>
    <source>
        <strain evidence="5 6">PAMC 26569</strain>
    </source>
</reference>
<feature type="domain" description="DUF883" evidence="4">
    <location>
        <begin position="65"/>
        <end position="88"/>
    </location>
</feature>
<keyword evidence="2" id="KW-0472">Membrane</keyword>
<dbReference type="PANTHER" id="PTHR34977:SF1">
    <property type="entry name" value="UPF0337 PROTEIN YJBJ"/>
    <property type="match status" value="1"/>
</dbReference>
<name>A0A6M8HMD9_9PROT</name>
<dbReference type="Gene3D" id="1.10.1470.10">
    <property type="entry name" value="YjbJ"/>
    <property type="match status" value="1"/>
</dbReference>
<dbReference type="KEGG" id="lck:HN018_05440"/>
<dbReference type="EMBL" id="CP053708">
    <property type="protein sequence ID" value="QKE89563.1"/>
    <property type="molecule type" value="Genomic_DNA"/>
</dbReference>
<dbReference type="RefSeq" id="WP_171834555.1">
    <property type="nucleotide sequence ID" value="NZ_CP053708.1"/>
</dbReference>
<evidence type="ECO:0000256" key="2">
    <source>
        <dbReference type="SAM" id="Phobius"/>
    </source>
</evidence>
<dbReference type="PANTHER" id="PTHR34977">
    <property type="entry name" value="UPF0337 PROTEIN YJBJ"/>
    <property type="match status" value="1"/>
</dbReference>
<dbReference type="InterPro" id="IPR008462">
    <property type="entry name" value="CsbD"/>
</dbReference>
<keyword evidence="6" id="KW-1185">Reference proteome</keyword>
<dbReference type="InterPro" id="IPR036629">
    <property type="entry name" value="YjbJ_sf"/>
</dbReference>
<accession>A0A6M8HMD9</accession>
<comment type="similarity">
    <text evidence="1">Belongs to the UPF0337 (CsbD) family.</text>
</comment>
<dbReference type="Proteomes" id="UP000500767">
    <property type="component" value="Chromosome"/>
</dbReference>